<evidence type="ECO:0000313" key="1">
    <source>
        <dbReference type="EMBL" id="KAH7998647.1"/>
    </source>
</evidence>
<proteinExistence type="predicted"/>
<gene>
    <name evidence="1" type="ORF">K3G42_018700</name>
</gene>
<name>A0ACB8F0Z7_9SAUR</name>
<reference evidence="1" key="1">
    <citation type="submission" date="2021-08" db="EMBL/GenBank/DDBJ databases">
        <title>The first chromosome-level gecko genome reveals the dynamic sex chromosomes of Neotropical dwarf geckos (Sphaerodactylidae: Sphaerodactylus).</title>
        <authorList>
            <person name="Pinto B.J."/>
            <person name="Keating S.E."/>
            <person name="Gamble T."/>
        </authorList>
    </citation>
    <scope>NUCLEOTIDE SEQUENCE</scope>
    <source>
        <strain evidence="1">TG3544</strain>
    </source>
</reference>
<keyword evidence="2" id="KW-1185">Reference proteome</keyword>
<protein>
    <submittedName>
        <fullName evidence="1">Uncharacterized protein</fullName>
    </submittedName>
</protein>
<comment type="caution">
    <text evidence="1">The sequence shown here is derived from an EMBL/GenBank/DDBJ whole genome shotgun (WGS) entry which is preliminary data.</text>
</comment>
<sequence>MHLQHGKVAESACCAFWALALHESHPATILGDADLIGGDTVSDQGTKTGTEQNLDDLSGGGNPDDTSGRGDNLPDPSPEK</sequence>
<dbReference type="Proteomes" id="UP000827872">
    <property type="component" value="Linkage Group LG12"/>
</dbReference>
<evidence type="ECO:0000313" key="2">
    <source>
        <dbReference type="Proteomes" id="UP000827872"/>
    </source>
</evidence>
<dbReference type="EMBL" id="CM037625">
    <property type="protein sequence ID" value="KAH7998647.1"/>
    <property type="molecule type" value="Genomic_DNA"/>
</dbReference>
<organism evidence="1 2">
    <name type="scientific">Sphaerodactylus townsendi</name>
    <dbReference type="NCBI Taxonomy" id="933632"/>
    <lineage>
        <taxon>Eukaryota</taxon>
        <taxon>Metazoa</taxon>
        <taxon>Chordata</taxon>
        <taxon>Craniata</taxon>
        <taxon>Vertebrata</taxon>
        <taxon>Euteleostomi</taxon>
        <taxon>Lepidosauria</taxon>
        <taxon>Squamata</taxon>
        <taxon>Bifurcata</taxon>
        <taxon>Gekkota</taxon>
        <taxon>Sphaerodactylidae</taxon>
        <taxon>Sphaerodactylus</taxon>
    </lineage>
</organism>
<accession>A0ACB8F0Z7</accession>